<keyword evidence="1" id="KW-1133">Transmembrane helix</keyword>
<evidence type="ECO:0000259" key="2">
    <source>
        <dbReference type="Pfam" id="PF03781"/>
    </source>
</evidence>
<name>A0A4S3JYR0_9GAMM</name>
<keyword evidence="4" id="KW-1185">Reference proteome</keyword>
<dbReference type="PANTHER" id="PTHR23150:SF35">
    <property type="entry name" value="BLL6746 PROTEIN"/>
    <property type="match status" value="1"/>
</dbReference>
<organism evidence="3 4">
    <name type="scientific">Panacagrimonas perspica</name>
    <dbReference type="NCBI Taxonomy" id="381431"/>
    <lineage>
        <taxon>Bacteria</taxon>
        <taxon>Pseudomonadati</taxon>
        <taxon>Pseudomonadota</taxon>
        <taxon>Gammaproteobacteria</taxon>
        <taxon>Nevskiales</taxon>
        <taxon>Nevskiaceae</taxon>
        <taxon>Panacagrimonas</taxon>
    </lineage>
</organism>
<keyword evidence="1" id="KW-0812">Transmembrane</keyword>
<gene>
    <name evidence="3" type="ORF">DFR24_4865</name>
</gene>
<dbReference type="InterPro" id="IPR042095">
    <property type="entry name" value="SUMF_sf"/>
</dbReference>
<accession>A0A4S3JYR0</accession>
<dbReference type="InterPro" id="IPR051043">
    <property type="entry name" value="Sulfatase_Mod_Factor_Kinase"/>
</dbReference>
<dbReference type="InterPro" id="IPR016187">
    <property type="entry name" value="CTDL_fold"/>
</dbReference>
<dbReference type="Gene3D" id="3.90.1580.10">
    <property type="entry name" value="paralog of FGE (formylglycine-generating enzyme)"/>
    <property type="match status" value="1"/>
</dbReference>
<keyword evidence="1" id="KW-0472">Membrane</keyword>
<evidence type="ECO:0000313" key="4">
    <source>
        <dbReference type="Proteomes" id="UP000295341"/>
    </source>
</evidence>
<protein>
    <submittedName>
        <fullName evidence="3">Formylglycine-generating enzyme required for sulfatase activity</fullName>
    </submittedName>
</protein>
<evidence type="ECO:0000313" key="3">
    <source>
        <dbReference type="EMBL" id="TDU23338.1"/>
    </source>
</evidence>
<evidence type="ECO:0000256" key="1">
    <source>
        <dbReference type="SAM" id="Phobius"/>
    </source>
</evidence>
<dbReference type="PANTHER" id="PTHR23150">
    <property type="entry name" value="SULFATASE MODIFYING FACTOR 1, 2"/>
    <property type="match status" value="1"/>
</dbReference>
<feature type="domain" description="Sulfatase-modifying factor enzyme-like" evidence="2">
    <location>
        <begin position="70"/>
        <end position="296"/>
    </location>
</feature>
<comment type="caution">
    <text evidence="3">The sequence shown here is derived from an EMBL/GenBank/DDBJ whole genome shotgun (WGS) entry which is preliminary data.</text>
</comment>
<dbReference type="OrthoDB" id="9768004at2"/>
<proteinExistence type="predicted"/>
<dbReference type="InterPro" id="IPR005532">
    <property type="entry name" value="SUMF_dom"/>
</dbReference>
<dbReference type="Pfam" id="PF03781">
    <property type="entry name" value="FGE-sulfatase"/>
    <property type="match status" value="1"/>
</dbReference>
<dbReference type="Proteomes" id="UP000295341">
    <property type="component" value="Unassembled WGS sequence"/>
</dbReference>
<dbReference type="SUPFAM" id="SSF56436">
    <property type="entry name" value="C-type lectin-like"/>
    <property type="match status" value="1"/>
</dbReference>
<feature type="transmembrane region" description="Helical" evidence="1">
    <location>
        <begin position="40"/>
        <end position="57"/>
    </location>
</feature>
<dbReference type="EMBL" id="SOBT01000013">
    <property type="protein sequence ID" value="TDU23338.1"/>
    <property type="molecule type" value="Genomic_DNA"/>
</dbReference>
<reference evidence="3 4" key="1">
    <citation type="submission" date="2019-03" db="EMBL/GenBank/DDBJ databases">
        <title>Genomic Encyclopedia of Type Strains, Phase IV (KMG-IV): sequencing the most valuable type-strain genomes for metagenomic binning, comparative biology and taxonomic classification.</title>
        <authorList>
            <person name="Goeker M."/>
        </authorList>
    </citation>
    <scope>NUCLEOTIDE SEQUENCE [LARGE SCALE GENOMIC DNA]</scope>
    <source>
        <strain evidence="3 4">DSM 26377</strain>
    </source>
</reference>
<sequence length="298" mass="32932">MRGGVLPLRTDEVPVVEDEGGTRMHANGATAGRHDGRSTLWFAIACLVVISSLILAAHRMGGDRRDCPTCPEMVPISGGAFRMGDETSRANPEERPVHLVEVPGFAMSKYEVTFAEWDACVAAGACSDEIFDQEWGRGRRPVVNVGWDEAQTYVQWLSKITHRIYRLPSEAQWEYAARAGAQTRYSWGDDMLPGRAVCYSECGEEADKSAVVGSTAPNAFGLHDLHGNVWEWVEDCWNDTYDSAPADESARNDGDCERRVVRGGGWLNYASELRSAVRMAQPTSIHFSSLGFRVVRID</sequence>
<dbReference type="AlphaFoldDB" id="A0A4S3JYR0"/>
<dbReference type="GO" id="GO:0120147">
    <property type="term" value="F:formylglycine-generating oxidase activity"/>
    <property type="evidence" value="ECO:0007669"/>
    <property type="project" value="TreeGrafter"/>
</dbReference>